<keyword evidence="2" id="KW-0040">ANK repeat</keyword>
<dbReference type="InterPro" id="IPR054471">
    <property type="entry name" value="GPIID_WHD"/>
</dbReference>
<evidence type="ECO:0000259" key="5">
    <source>
        <dbReference type="Pfam" id="PF24809"/>
    </source>
</evidence>
<feature type="domain" description="Nephrocystin 3-like N-terminal" evidence="6">
    <location>
        <begin position="280"/>
        <end position="459"/>
    </location>
</feature>
<dbReference type="SUPFAM" id="SSF48403">
    <property type="entry name" value="Ankyrin repeat"/>
    <property type="match status" value="1"/>
</dbReference>
<comment type="caution">
    <text evidence="7">The sequence shown here is derived from an EMBL/GenBank/DDBJ whole genome shotgun (WGS) entry which is preliminary data.</text>
</comment>
<feature type="repeat" description="ANK" evidence="2">
    <location>
        <begin position="987"/>
        <end position="1019"/>
    </location>
</feature>
<dbReference type="Pfam" id="PF24883">
    <property type="entry name" value="NPHP3_N"/>
    <property type="match status" value="1"/>
</dbReference>
<dbReference type="SMART" id="SM00248">
    <property type="entry name" value="ANK"/>
    <property type="match status" value="11"/>
</dbReference>
<dbReference type="PANTHER" id="PTHR10039:SF16">
    <property type="entry name" value="GPI INOSITOL-DEACYLASE"/>
    <property type="match status" value="1"/>
</dbReference>
<evidence type="ECO:0000256" key="3">
    <source>
        <dbReference type="SAM" id="MobiDB-lite"/>
    </source>
</evidence>
<evidence type="ECO:0000313" key="7">
    <source>
        <dbReference type="EMBL" id="KAK4074989.1"/>
    </source>
</evidence>
<accession>A0AAE1IH89</accession>
<reference evidence="7" key="1">
    <citation type="submission" date="2023-11" db="EMBL/GenBank/DDBJ databases">
        <title>The genome sequences of three competitors of mushroom-forming fungi.</title>
        <authorList>
            <person name="Beijen E."/>
            <person name="Ohm R.A."/>
        </authorList>
    </citation>
    <scope>NUCLEOTIDE SEQUENCE</scope>
    <source>
        <strain evidence="7">CBS 100526</strain>
    </source>
</reference>
<dbReference type="PRINTS" id="PR01415">
    <property type="entry name" value="ANKYRIN"/>
</dbReference>
<evidence type="ECO:0000256" key="2">
    <source>
        <dbReference type="PROSITE-ProRule" id="PRU00023"/>
    </source>
</evidence>
<feature type="domain" description="DUF7708" evidence="5">
    <location>
        <begin position="72"/>
        <end position="216"/>
    </location>
</feature>
<keyword evidence="1" id="KW-0677">Repeat</keyword>
<feature type="repeat" description="ANK" evidence="2">
    <location>
        <begin position="1086"/>
        <end position="1118"/>
    </location>
</feature>
<dbReference type="InterPro" id="IPR056125">
    <property type="entry name" value="DUF7708"/>
</dbReference>
<evidence type="ECO:0000256" key="1">
    <source>
        <dbReference type="ARBA" id="ARBA00022737"/>
    </source>
</evidence>
<dbReference type="Pfam" id="PF24809">
    <property type="entry name" value="DUF7708"/>
    <property type="match status" value="1"/>
</dbReference>
<organism evidence="7 8">
    <name type="scientific">Trichoderma aggressivum f. europaeum</name>
    <dbReference type="NCBI Taxonomy" id="173218"/>
    <lineage>
        <taxon>Eukaryota</taxon>
        <taxon>Fungi</taxon>
        <taxon>Dikarya</taxon>
        <taxon>Ascomycota</taxon>
        <taxon>Pezizomycotina</taxon>
        <taxon>Sordariomycetes</taxon>
        <taxon>Hypocreomycetidae</taxon>
        <taxon>Hypocreales</taxon>
        <taxon>Hypocreaceae</taxon>
        <taxon>Trichoderma</taxon>
    </lineage>
</organism>
<dbReference type="Gene3D" id="1.25.40.20">
    <property type="entry name" value="Ankyrin repeat-containing domain"/>
    <property type="match status" value="2"/>
</dbReference>
<dbReference type="Proteomes" id="UP001273209">
    <property type="component" value="Unassembled WGS sequence"/>
</dbReference>
<evidence type="ECO:0000259" key="4">
    <source>
        <dbReference type="Pfam" id="PF22939"/>
    </source>
</evidence>
<gene>
    <name evidence="7" type="ORF">Triagg1_4653</name>
</gene>
<feature type="domain" description="GPI inositol-deacylase winged helix" evidence="4">
    <location>
        <begin position="584"/>
        <end position="677"/>
    </location>
</feature>
<keyword evidence="8" id="KW-1185">Reference proteome</keyword>
<dbReference type="Pfam" id="PF22939">
    <property type="entry name" value="WHD_GPIID"/>
    <property type="match status" value="1"/>
</dbReference>
<feature type="repeat" description="ANK" evidence="2">
    <location>
        <begin position="1053"/>
        <end position="1085"/>
    </location>
</feature>
<feature type="repeat" description="ANK" evidence="2">
    <location>
        <begin position="954"/>
        <end position="986"/>
    </location>
</feature>
<evidence type="ECO:0008006" key="9">
    <source>
        <dbReference type="Google" id="ProtNLM"/>
    </source>
</evidence>
<protein>
    <recommendedName>
        <fullName evidence="9">NACHT domain-containing protein</fullName>
    </recommendedName>
</protein>
<dbReference type="InterPro" id="IPR027417">
    <property type="entry name" value="P-loop_NTPase"/>
</dbReference>
<dbReference type="Gene3D" id="3.40.50.300">
    <property type="entry name" value="P-loop containing nucleotide triphosphate hydrolases"/>
    <property type="match status" value="1"/>
</dbReference>
<dbReference type="InterPro" id="IPR002110">
    <property type="entry name" value="Ankyrin_rpt"/>
</dbReference>
<dbReference type="GeneID" id="87918985"/>
<dbReference type="PROSITE" id="PS50297">
    <property type="entry name" value="ANK_REP_REGION"/>
    <property type="match status" value="4"/>
</dbReference>
<dbReference type="InterPro" id="IPR036770">
    <property type="entry name" value="Ankyrin_rpt-contain_sf"/>
</dbReference>
<evidence type="ECO:0000259" key="6">
    <source>
        <dbReference type="Pfam" id="PF24883"/>
    </source>
</evidence>
<feature type="repeat" description="ANK" evidence="2">
    <location>
        <begin position="1020"/>
        <end position="1052"/>
    </location>
</feature>
<dbReference type="InterPro" id="IPR056884">
    <property type="entry name" value="NPHP3-like_N"/>
</dbReference>
<dbReference type="SUPFAM" id="SSF52540">
    <property type="entry name" value="P-loop containing nucleoside triphosphate hydrolases"/>
    <property type="match status" value="1"/>
</dbReference>
<dbReference type="PANTHER" id="PTHR10039">
    <property type="entry name" value="AMELOGENIN"/>
    <property type="match status" value="1"/>
</dbReference>
<name>A0AAE1IH89_9HYPO</name>
<feature type="region of interest" description="Disordered" evidence="3">
    <location>
        <begin position="817"/>
        <end position="844"/>
    </location>
</feature>
<feature type="compositionally biased region" description="Acidic residues" evidence="3">
    <location>
        <begin position="824"/>
        <end position="843"/>
    </location>
</feature>
<dbReference type="PROSITE" id="PS50088">
    <property type="entry name" value="ANK_REPEAT"/>
    <property type="match status" value="5"/>
</dbReference>
<evidence type="ECO:0000313" key="8">
    <source>
        <dbReference type="Proteomes" id="UP001273209"/>
    </source>
</evidence>
<dbReference type="EMBL" id="JAWRVG010000015">
    <property type="protein sequence ID" value="KAK4074989.1"/>
    <property type="molecule type" value="Genomic_DNA"/>
</dbReference>
<dbReference type="RefSeq" id="XP_062756233.1">
    <property type="nucleotide sequence ID" value="XM_062899080.1"/>
</dbReference>
<dbReference type="Pfam" id="PF12796">
    <property type="entry name" value="Ank_2"/>
    <property type="match status" value="2"/>
</dbReference>
<sequence length="1510" mass="168631">MPPYSAHRGRWDEAFRLLNQKDKATLDADRINRFQAEDFIRCVENKQAYCESKQWTLFTKNDGTKVKIRDVLGKIASWVKKFEPLGDAATHFGPVHASLPWAGVKFLIEITVNEFETYAKMVEGLEIVSHIVVQVTQVEMSILGWGGFRSVLSQTIVDLYAKILKFLATARRFFDQNAGVRWVKGIFQLLKSTVKEFIDGISSTIREVYDLSNEARWQHNTAKSVERHSELLSSLNVLKEAITNTTKSVNDSRAQIRDWLAPVSTEDARNETKAIRHGSTCDWVLDLAAFHSWATCEGKTSKIFWLHGPAGFGKTVLCSRIIDHMESQSNSYGRVLFFFCSGQDRERAHPFTILKSWIGQLLAKDDTAVQVAIKDEQLQQKIGEGVAITEADQDCLWSLFREMIKEVSHCTLVIDGYDECIETSIVVSKYHTRSCRIHFLQELIRAIDGTGAHVLLVSRSQHDIKEVVMGCCGGAEFVRVIEHPITKDDTMKDVSSFSEALFARKIKMPPKKRSDMAVKAVEKSEGMFLWIALLDRRLWSGATKREVEALLSETPSAIDEAYQRELSRILYPRVDQRHAERVVMILKWVLFAARPLAVREMAEALAVSSNDSQSKYPHEDLPDPFTEEDLDEDYVDNYILKPCGSLIELRKEHADTLLASQTIHFVHFSVKEFLLRNLFDINALLDQINRGNQSDRKLCFEEEKIEHHQIAGLCLQYMCYDEFDDASNNGMESPDAFFCTYPFFSYTATSWPDHFYRGQSSNTGSNMSNLVWNLFKTAHWKVWAELFEAKLQDTGRDSSCLQRPAWMRSHGRADSGYGSLDIGQLEDSENEGDDSDENADDASFEISTPTIRRKISPSPVYYATILGLADIVERLIEEGNNCNLLGGELGTPLQAAVVNEQEATIEVLLKHKANASQKGGKYGTPLIAAVILGSEDIFDKLIGSCKDIDAADKSGKTALHYACGLGAVDMVKKLVDAGASLSLASKSGRTPLIRAIAQKQTKVVEYLLGKGADANEKTREGVPPLFFAIEARDEDIAKQLLDHDADPHYQTEWGSTALHEACFVTSAHLTQLLLERGAAVDAADVDGWTPLHWAAQNNSKECTILMLDSGASLLAGANAYTPFTIAVRQRATDVIEAMNSHEERSASGAASLPARLAIALEEGYVDLVGRLFESLGWPSLNADMVRDILTVALKAEQQAIFHQLKSNVLGLDGPERSPTDMGEDPVWSDEEEDMLRGQYWGSDLQKAMVLDTAWQHFSGARDIVPDAMLPVALANRSHDVVKLLLERGANPYRQLGRWSSSSPVLLAVKQDSRELMALVLAKSRHSAAKSVLLEAIEACARDGLKRNDMAKLLITHGALDADPDAAEDNDDRDDQDLGWWTRLLVGEWKGNYNYANSSDRSEDPTGFHIKTVFGGPPTALKKGLILFSGGGEDRVAEFVVYGQVMSNKAVRFVKLYPDFGWAYNGRVEKTHAGECHMKGQWARRFDTSEAQGGLFSLEKELPTRIDDMDL</sequence>
<proteinExistence type="predicted"/>